<reference evidence="1" key="1">
    <citation type="journal article" date="2020" name="Stud. Mycol.">
        <title>101 Dothideomycetes genomes: a test case for predicting lifestyles and emergence of pathogens.</title>
        <authorList>
            <person name="Haridas S."/>
            <person name="Albert R."/>
            <person name="Binder M."/>
            <person name="Bloem J."/>
            <person name="Labutti K."/>
            <person name="Salamov A."/>
            <person name="Andreopoulos B."/>
            <person name="Baker S."/>
            <person name="Barry K."/>
            <person name="Bills G."/>
            <person name="Bluhm B."/>
            <person name="Cannon C."/>
            <person name="Castanera R."/>
            <person name="Culley D."/>
            <person name="Daum C."/>
            <person name="Ezra D."/>
            <person name="Gonzalez J."/>
            <person name="Henrissat B."/>
            <person name="Kuo A."/>
            <person name="Liang C."/>
            <person name="Lipzen A."/>
            <person name="Lutzoni F."/>
            <person name="Magnuson J."/>
            <person name="Mondo S."/>
            <person name="Nolan M."/>
            <person name="Ohm R."/>
            <person name="Pangilinan J."/>
            <person name="Park H.-J."/>
            <person name="Ramirez L."/>
            <person name="Alfaro M."/>
            <person name="Sun H."/>
            <person name="Tritt A."/>
            <person name="Yoshinaga Y."/>
            <person name="Zwiers L.-H."/>
            <person name="Turgeon B."/>
            <person name="Goodwin S."/>
            <person name="Spatafora J."/>
            <person name="Crous P."/>
            <person name="Grigoriev I."/>
        </authorList>
    </citation>
    <scope>NUCLEOTIDE SEQUENCE</scope>
    <source>
        <strain evidence="1">CBS 207.26</strain>
    </source>
</reference>
<evidence type="ECO:0000313" key="2">
    <source>
        <dbReference type="Proteomes" id="UP000800200"/>
    </source>
</evidence>
<gene>
    <name evidence="1" type="ORF">K469DRAFT_684806</name>
</gene>
<dbReference type="EMBL" id="ML994755">
    <property type="protein sequence ID" value="KAF2174986.1"/>
    <property type="molecule type" value="Genomic_DNA"/>
</dbReference>
<evidence type="ECO:0000313" key="1">
    <source>
        <dbReference type="EMBL" id="KAF2174986.1"/>
    </source>
</evidence>
<name>A0A6A6DBH0_9PEZI</name>
<sequence length="222" mass="25254">MSSQAPENATEFAESLPEFPQGTTFSHQIHASLRVVWGASGDILTLTLIEFHYCDFLSASTSNFASARARRDEFLSLPLSNKFLYFQRFQKRLWARSISCYINEKTLCIMREGTWSIPYRTSEEKRIDVLEDMCSQLRTGIKIDKANTWFGSLAEKQLLLVEALIELGRLQEEDSEDVATEAREILQEPEAVSDKIDEKADNAFVKYEIAFLKASASLFLDG</sequence>
<keyword evidence="2" id="KW-1185">Reference proteome</keyword>
<dbReference type="OrthoDB" id="9991317at2759"/>
<dbReference type="Proteomes" id="UP000800200">
    <property type="component" value="Unassembled WGS sequence"/>
</dbReference>
<protein>
    <submittedName>
        <fullName evidence="1">Uncharacterized protein</fullName>
    </submittedName>
</protein>
<organism evidence="1 2">
    <name type="scientific">Zopfia rhizophila CBS 207.26</name>
    <dbReference type="NCBI Taxonomy" id="1314779"/>
    <lineage>
        <taxon>Eukaryota</taxon>
        <taxon>Fungi</taxon>
        <taxon>Dikarya</taxon>
        <taxon>Ascomycota</taxon>
        <taxon>Pezizomycotina</taxon>
        <taxon>Dothideomycetes</taxon>
        <taxon>Dothideomycetes incertae sedis</taxon>
        <taxon>Zopfiaceae</taxon>
        <taxon>Zopfia</taxon>
    </lineage>
</organism>
<dbReference type="AlphaFoldDB" id="A0A6A6DBH0"/>
<accession>A0A6A6DBH0</accession>
<proteinExistence type="predicted"/>